<evidence type="ECO:0000256" key="1">
    <source>
        <dbReference type="SAM" id="Coils"/>
    </source>
</evidence>
<evidence type="ECO:0000313" key="3">
    <source>
        <dbReference type="Proteomes" id="UP000236319"/>
    </source>
</evidence>
<keyword evidence="1" id="KW-0175">Coiled coil</keyword>
<dbReference type="Proteomes" id="UP000236319">
    <property type="component" value="Unassembled WGS sequence"/>
</dbReference>
<keyword evidence="3" id="KW-1185">Reference proteome</keyword>
<dbReference type="RefSeq" id="XP_028868294.1">
    <property type="nucleotide sequence ID" value="XM_029012461.1"/>
</dbReference>
<dbReference type="GeneID" id="39875821"/>
<accession>A0A2H6KGE4</accession>
<organism evidence="2 3">
    <name type="scientific">Babesia ovata</name>
    <dbReference type="NCBI Taxonomy" id="189622"/>
    <lineage>
        <taxon>Eukaryota</taxon>
        <taxon>Sar</taxon>
        <taxon>Alveolata</taxon>
        <taxon>Apicomplexa</taxon>
        <taxon>Aconoidasida</taxon>
        <taxon>Piroplasmida</taxon>
        <taxon>Babesiidae</taxon>
        <taxon>Babesia</taxon>
    </lineage>
</organism>
<feature type="coiled-coil region" evidence="1">
    <location>
        <begin position="72"/>
        <end position="99"/>
    </location>
</feature>
<protein>
    <submittedName>
        <fullName evidence="2">Uncharacterized protein</fullName>
    </submittedName>
</protein>
<dbReference type="EMBL" id="BDSA01000004">
    <property type="protein sequence ID" value="GBE62051.1"/>
    <property type="molecule type" value="Genomic_DNA"/>
</dbReference>
<reference evidence="2 3" key="1">
    <citation type="journal article" date="2017" name="BMC Genomics">
        <title>Whole-genome assembly of Babesia ovata and comparative genomics between closely related pathogens.</title>
        <authorList>
            <person name="Yamagishi J."/>
            <person name="Asada M."/>
            <person name="Hakimi H."/>
            <person name="Tanaka T.Q."/>
            <person name="Sugimoto C."/>
            <person name="Kawazu S."/>
        </authorList>
    </citation>
    <scope>NUCLEOTIDE SEQUENCE [LARGE SCALE GENOMIC DNA]</scope>
    <source>
        <strain evidence="2 3">Miyake</strain>
    </source>
</reference>
<dbReference type="OrthoDB" id="433501at2759"/>
<sequence length="231" mass="25982">MVRQPKKLTDCPENLRESIDWLIQVKHGNGNGKGLDELAKALKKLIGEAIQSATDSLINRETELKCGDKYSTEHHNKHCEKLQKEIEKEKESKDEDKISKAKSNYNNHYNEVHYLTEDARGKALGDIEERQKTLKDLQGKLEGFIGKEKDNPATEILKNLTDGLEKFLGFNPSSKGYDGSGIVYSDLDRLCDGVMAFLHGVLSGVKDDDAVNLLIFSMPFYTCFFSPILIS</sequence>
<dbReference type="VEuPathDB" id="PiroplasmaDB:BOVATA_035440"/>
<name>A0A2H6KGE4_9APIC</name>
<gene>
    <name evidence="2" type="ORF">BOVATA_035440</name>
</gene>
<evidence type="ECO:0000313" key="2">
    <source>
        <dbReference type="EMBL" id="GBE62051.1"/>
    </source>
</evidence>
<comment type="caution">
    <text evidence="2">The sequence shown here is derived from an EMBL/GenBank/DDBJ whole genome shotgun (WGS) entry which is preliminary data.</text>
</comment>
<dbReference type="AlphaFoldDB" id="A0A2H6KGE4"/>
<proteinExistence type="predicted"/>